<comment type="pathway">
    <text evidence="2">Cofactor biosynthesis; thiamine diphosphate biosynthesis.</text>
</comment>
<dbReference type="PANTHER" id="PTHR31528">
    <property type="entry name" value="4-AMINO-5-HYDROXYMETHYL-2-METHYLPYRIMIDINE PHOSPHATE SYNTHASE THI11-RELATED"/>
    <property type="match status" value="1"/>
</dbReference>
<feature type="transmembrane region" description="Helical" evidence="13">
    <location>
        <begin position="368"/>
        <end position="391"/>
    </location>
</feature>
<evidence type="ECO:0000256" key="6">
    <source>
        <dbReference type="ARBA" id="ARBA00022723"/>
    </source>
</evidence>
<name>A0A977L2I0_9CYAN</name>
<dbReference type="GO" id="GO:0009228">
    <property type="term" value="P:thiamine biosynthetic process"/>
    <property type="evidence" value="ECO:0007669"/>
    <property type="project" value="UniProtKB-KW"/>
</dbReference>
<keyword evidence="12" id="KW-0175">Coiled coil</keyword>
<dbReference type="InterPro" id="IPR029787">
    <property type="entry name" value="Nucleotide_cyclase"/>
</dbReference>
<keyword evidence="13" id="KW-0812">Transmembrane</keyword>
<dbReference type="Pfam" id="PF09084">
    <property type="entry name" value="NMT1"/>
    <property type="match status" value="1"/>
</dbReference>
<dbReference type="InterPro" id="IPR000160">
    <property type="entry name" value="GGDEF_dom"/>
</dbReference>
<dbReference type="SUPFAM" id="SSF53850">
    <property type="entry name" value="Periplasmic binding protein-like II"/>
    <property type="match status" value="1"/>
</dbReference>
<dbReference type="InterPro" id="IPR043128">
    <property type="entry name" value="Rev_trsase/Diguanyl_cyclase"/>
</dbReference>
<keyword evidence="13" id="KW-0472">Membrane</keyword>
<evidence type="ECO:0000256" key="4">
    <source>
        <dbReference type="ARBA" id="ARBA00011738"/>
    </source>
</evidence>
<evidence type="ECO:0000256" key="2">
    <source>
        <dbReference type="ARBA" id="ARBA00004948"/>
    </source>
</evidence>
<comment type="catalytic activity">
    <reaction evidence="11">
        <text>N(6)-(pyridoxal phosphate)-L-lysyl-[4-amino-5-hydroxymethyl-2-methylpyrimidine phosphate synthase] + L-histidyl-[4-amino-5-hydroxymethyl-2-methylpyrimidine phosphate synthase] + 2 Fe(3+) + 4 H2O = L-lysyl-[4-amino-5-hydroxymethyl-2-methylpyrimidine phosphate synthase] + (2S)-2-amino-5-hydroxy-4-oxopentanoyl-[4-amino-5-hydroxymethyl-2-methylpyrimidine phosphate synthase] + 4-amino-2-methyl-5-(phosphooxymethyl)pyrimidine + 3-oxopropanoate + 2 Fe(2+) + 2 H(+)</text>
        <dbReference type="Rhea" id="RHEA:65756"/>
        <dbReference type="Rhea" id="RHEA-COMP:16892"/>
        <dbReference type="Rhea" id="RHEA-COMP:16893"/>
        <dbReference type="Rhea" id="RHEA-COMP:16894"/>
        <dbReference type="Rhea" id="RHEA-COMP:16895"/>
        <dbReference type="ChEBI" id="CHEBI:15377"/>
        <dbReference type="ChEBI" id="CHEBI:15378"/>
        <dbReference type="ChEBI" id="CHEBI:29033"/>
        <dbReference type="ChEBI" id="CHEBI:29034"/>
        <dbReference type="ChEBI" id="CHEBI:29969"/>
        <dbReference type="ChEBI" id="CHEBI:29979"/>
        <dbReference type="ChEBI" id="CHEBI:33190"/>
        <dbReference type="ChEBI" id="CHEBI:58354"/>
        <dbReference type="ChEBI" id="CHEBI:143915"/>
        <dbReference type="ChEBI" id="CHEBI:157692"/>
    </reaction>
    <physiologicalReaction direction="left-to-right" evidence="11">
        <dbReference type="Rhea" id="RHEA:65757"/>
    </physiologicalReaction>
</comment>
<dbReference type="KEGG" id="wna:KA717_19005"/>
<dbReference type="NCBIfam" id="TIGR00254">
    <property type="entry name" value="GGDEF"/>
    <property type="match status" value="1"/>
</dbReference>
<dbReference type="GO" id="GO:0046872">
    <property type="term" value="F:metal ion binding"/>
    <property type="evidence" value="ECO:0007669"/>
    <property type="project" value="UniProtKB-KW"/>
</dbReference>
<keyword evidence="13" id="KW-1133">Transmembrane helix</keyword>
<dbReference type="InterPro" id="IPR035965">
    <property type="entry name" value="PAS-like_dom_sf"/>
</dbReference>
<keyword evidence="9" id="KW-0408">Iron</keyword>
<dbReference type="Gene3D" id="3.40.190.10">
    <property type="entry name" value="Periplasmic binding protein-like II"/>
    <property type="match status" value="2"/>
</dbReference>
<evidence type="ECO:0000256" key="3">
    <source>
        <dbReference type="ARBA" id="ARBA00009406"/>
    </source>
</evidence>
<comment type="function">
    <text evidence="1">Responsible for the formation of the pyrimidine heterocycle in the thiamine biosynthesis pathway. Catalyzes the formation of hydroxymethylpyrimidine phosphate (HMP-P) from histidine and pyridoxal phosphate (PLP). The protein uses PLP and the active site histidine to form HMP-P, generating an inactive enzyme. The enzyme can only undergo a single turnover, which suggests it is a suicide enzyme.</text>
</comment>
<evidence type="ECO:0000256" key="5">
    <source>
        <dbReference type="ARBA" id="ARBA00022679"/>
    </source>
</evidence>
<evidence type="ECO:0000256" key="1">
    <source>
        <dbReference type="ARBA" id="ARBA00003469"/>
    </source>
</evidence>
<gene>
    <name evidence="16" type="ORF">KA717_19005</name>
</gene>
<comment type="subunit">
    <text evidence="4">Homodimer.</text>
</comment>
<dbReference type="Gene3D" id="3.30.70.270">
    <property type="match status" value="1"/>
</dbReference>
<dbReference type="AlphaFoldDB" id="A0A977L2I0"/>
<keyword evidence="7" id="KW-0663">Pyridoxal phosphate</keyword>
<evidence type="ECO:0000259" key="15">
    <source>
        <dbReference type="Pfam" id="PF09084"/>
    </source>
</evidence>
<evidence type="ECO:0000256" key="7">
    <source>
        <dbReference type="ARBA" id="ARBA00022898"/>
    </source>
</evidence>
<dbReference type="InterPro" id="IPR015168">
    <property type="entry name" value="SsuA/THI5"/>
</dbReference>
<evidence type="ECO:0000259" key="14">
    <source>
        <dbReference type="Pfam" id="PF00990"/>
    </source>
</evidence>
<dbReference type="InterPro" id="IPR027939">
    <property type="entry name" value="NMT1/THI5"/>
</dbReference>
<dbReference type="PANTHER" id="PTHR31528:SF1">
    <property type="entry name" value="4-AMINO-5-HYDROXYMETHYL-2-METHYLPYRIMIDINE PHOSPHATE SYNTHASE THI11-RELATED"/>
    <property type="match status" value="1"/>
</dbReference>
<dbReference type="CDD" id="cd00130">
    <property type="entry name" value="PAS"/>
    <property type="match status" value="1"/>
</dbReference>
<dbReference type="EMBL" id="CP073041">
    <property type="protein sequence ID" value="UXE64379.1"/>
    <property type="molecule type" value="Genomic_DNA"/>
</dbReference>
<dbReference type="GO" id="GO:0016740">
    <property type="term" value="F:transferase activity"/>
    <property type="evidence" value="ECO:0007669"/>
    <property type="project" value="UniProtKB-KW"/>
</dbReference>
<feature type="domain" description="SsuA/THI5-like" evidence="15">
    <location>
        <begin position="84"/>
        <end position="290"/>
    </location>
</feature>
<accession>A0A977L2I0</accession>
<evidence type="ECO:0000256" key="10">
    <source>
        <dbReference type="ARBA" id="ARBA00033171"/>
    </source>
</evidence>
<dbReference type="InterPro" id="IPR000014">
    <property type="entry name" value="PAS"/>
</dbReference>
<comment type="similarity">
    <text evidence="3">Belongs to the NMT1/THI5 family.</text>
</comment>
<evidence type="ECO:0000256" key="13">
    <source>
        <dbReference type="SAM" id="Phobius"/>
    </source>
</evidence>
<feature type="domain" description="GGDEF" evidence="14">
    <location>
        <begin position="538"/>
        <end position="581"/>
    </location>
</feature>
<organism evidence="16">
    <name type="scientific">Woronichinia naegeliana WA131</name>
    <dbReference type="NCBI Taxonomy" id="2824559"/>
    <lineage>
        <taxon>Bacteria</taxon>
        <taxon>Bacillati</taxon>
        <taxon>Cyanobacteriota</taxon>
        <taxon>Cyanophyceae</taxon>
        <taxon>Synechococcales</taxon>
        <taxon>Coelosphaeriaceae</taxon>
        <taxon>Woronichinia</taxon>
    </lineage>
</organism>
<evidence type="ECO:0000256" key="8">
    <source>
        <dbReference type="ARBA" id="ARBA00022977"/>
    </source>
</evidence>
<evidence type="ECO:0000256" key="12">
    <source>
        <dbReference type="SAM" id="Coils"/>
    </source>
</evidence>
<dbReference type="SUPFAM" id="SSF55073">
    <property type="entry name" value="Nucleotide cyclase"/>
    <property type="match status" value="1"/>
</dbReference>
<keyword evidence="6" id="KW-0479">Metal-binding</keyword>
<evidence type="ECO:0000256" key="9">
    <source>
        <dbReference type="ARBA" id="ARBA00023004"/>
    </source>
</evidence>
<reference evidence="16" key="1">
    <citation type="submission" date="2021-04" db="EMBL/GenBank/DDBJ databases">
        <title>Genome sequence of Woronichinia naegeliana from Washington state freshwater lake bloom.</title>
        <authorList>
            <person name="Dreher T.W."/>
        </authorList>
    </citation>
    <scope>NUCLEOTIDE SEQUENCE</scope>
    <source>
        <strain evidence="16">WA131</strain>
    </source>
</reference>
<feature type="coiled-coil region" evidence="12">
    <location>
        <begin position="397"/>
        <end position="424"/>
    </location>
</feature>
<evidence type="ECO:0000256" key="11">
    <source>
        <dbReference type="ARBA" id="ARBA00048179"/>
    </source>
</evidence>
<dbReference type="Proteomes" id="UP001065613">
    <property type="component" value="Chromosome"/>
</dbReference>
<dbReference type="Gene3D" id="3.30.450.20">
    <property type="entry name" value="PAS domain"/>
    <property type="match status" value="1"/>
</dbReference>
<dbReference type="Pfam" id="PF00990">
    <property type="entry name" value="GGDEF"/>
    <property type="match status" value="1"/>
</dbReference>
<keyword evidence="5" id="KW-0808">Transferase</keyword>
<protein>
    <recommendedName>
        <fullName evidence="10">Thiamine pyrimidine synthase</fullName>
    </recommendedName>
</protein>
<dbReference type="SUPFAM" id="SSF55785">
    <property type="entry name" value="PYP-like sensor domain (PAS domain)"/>
    <property type="match status" value="1"/>
</dbReference>
<keyword evidence="8" id="KW-0784">Thiamine biosynthesis</keyword>
<sequence length="586" mass="67544">MLNLTSIDFFNRLQLQLLQGRKWLFTGKKQRELFLDFYLFGAFFGLTLWLEHSSPLLATHEIVASKNLNQHLTPVRLQLKWKHQFQFAGYYTAKAKGYYRDAGLDVSFLEAPDTIEPAQQVLQGKAEFGVSNSDLVLLRGRGNPVVALAAIYQHSPLILLALEKSGINNVHQLAGKRVMLEAHSQELVAYLMKEGIDPDQLIPVPYSFDPLKLLQGKADAMSAYSTDEPFFLQKAGIPYLEFNPRVGGIDFYGDTLFTTEAIIRDHPQQVKAFLDASLLGWQYAMKHPGEIIDLILKEYSQRHSHAHLTFEARESQQLILPNVVEIGYMNPGRWQAIADIYADLGMLKDNINLTGFLYERNPPPPWNWIYGILVGVTAIFLGLTWIAARFYRLGRSLRREIQERKEIEADLRAAEKRFRFLAENTPFSVLITELKTSRVLYINSRAAQKFEVAPHFMLEKTILPFYVNPEDRTGWKSQLEQKGYVENQEIQLKTATDSHFWASVSITLIEFEEKECAFVALMDVTEQRLLKQQLTKLANTDELTGLFNRRYFFVKGDEEYKRAQRYQLPLSFLMLDLDYFKLNRAC</sequence>
<evidence type="ECO:0000313" key="16">
    <source>
        <dbReference type="EMBL" id="UXE64379.1"/>
    </source>
</evidence>
<proteinExistence type="inferred from homology"/>